<organism evidence="1 2">
    <name type="scientific">Alteromonas stellipolaris</name>
    <dbReference type="NCBI Taxonomy" id="233316"/>
    <lineage>
        <taxon>Bacteria</taxon>
        <taxon>Pseudomonadati</taxon>
        <taxon>Pseudomonadota</taxon>
        <taxon>Gammaproteobacteria</taxon>
        <taxon>Alteromonadales</taxon>
        <taxon>Alteromonadaceae</taxon>
        <taxon>Alteromonas/Salinimonas group</taxon>
        <taxon>Alteromonas</taxon>
    </lineage>
</organism>
<protein>
    <submittedName>
        <fullName evidence="1">Thermostable hemolysin</fullName>
    </submittedName>
</protein>
<dbReference type="RefSeq" id="WP_061997795.1">
    <property type="nucleotide sequence ID" value="NZ_CAXIBE010000077.1"/>
</dbReference>
<reference evidence="1" key="1">
    <citation type="submission" date="2023-07" db="EMBL/GenBank/DDBJ databases">
        <title>Genome content predicts the carbon catabolic preferences of heterotrophic bacteria.</title>
        <authorList>
            <person name="Gralka M."/>
        </authorList>
    </citation>
    <scope>NUCLEOTIDE SEQUENCE</scope>
    <source>
        <strain evidence="1">F2M12</strain>
    </source>
</reference>
<sequence length="250" mass="27349">MSLTFSVAPNLSDDVDTSQHIKLRTSLTFVAANVTHLARQQIETFISNGFATRYNARITSFMPMLFALEVNGIKAAVGARCGATGSMNHVLFIEQYLVMTIESALQHHGISAKRHEIVEVGNLFSSSSRYTLPLLLSLCFLFSQLGKKHLVFSATKQLKQLLQGAGISLTALADADAKKLVSNHDDWGAYYDTAPQVMALSLRNVTHHVMRSAPLRKYYLQAIGLVAASDSEQQLSDTLVCEHKGASHVA</sequence>
<dbReference type="Proteomes" id="UP001170717">
    <property type="component" value="Unassembled WGS sequence"/>
</dbReference>
<accession>A0AAW7Z1P0</accession>
<dbReference type="InterPro" id="IPR022050">
    <property type="entry name" value="T_hemolysin"/>
</dbReference>
<dbReference type="EMBL" id="JAUOQI010000004">
    <property type="protein sequence ID" value="MDO6577368.1"/>
    <property type="molecule type" value="Genomic_DNA"/>
</dbReference>
<comment type="caution">
    <text evidence="1">The sequence shown here is derived from an EMBL/GenBank/DDBJ whole genome shotgun (WGS) entry which is preliminary data.</text>
</comment>
<dbReference type="Pfam" id="PF12261">
    <property type="entry name" value="T_hemolysin"/>
    <property type="match status" value="1"/>
</dbReference>
<name>A0AAW7Z1P0_9ALTE</name>
<gene>
    <name evidence="1" type="ORF">Q4527_08180</name>
</gene>
<evidence type="ECO:0000313" key="1">
    <source>
        <dbReference type="EMBL" id="MDO6577368.1"/>
    </source>
</evidence>
<dbReference type="AlphaFoldDB" id="A0AAW7Z1P0"/>
<evidence type="ECO:0000313" key="2">
    <source>
        <dbReference type="Proteomes" id="UP001170717"/>
    </source>
</evidence>
<proteinExistence type="predicted"/>